<feature type="compositionally biased region" description="Polar residues" evidence="4">
    <location>
        <begin position="1"/>
        <end position="12"/>
    </location>
</feature>
<evidence type="ECO:0000259" key="6">
    <source>
        <dbReference type="PROSITE" id="PS50106"/>
    </source>
</evidence>
<dbReference type="Gene3D" id="2.30.42.10">
    <property type="match status" value="2"/>
</dbReference>
<dbReference type="SUPFAM" id="SSF50729">
    <property type="entry name" value="PH domain-like"/>
    <property type="match status" value="1"/>
</dbReference>
<dbReference type="PANTHER" id="PTHR12345">
    <property type="entry name" value="SYNTENIN RELATED"/>
    <property type="match status" value="1"/>
</dbReference>
<reference evidence="7" key="5">
    <citation type="submission" date="2025-09" db="UniProtKB">
        <authorList>
            <consortium name="Ensembl"/>
        </authorList>
    </citation>
    <scope>IDENTIFICATION</scope>
</reference>
<dbReference type="InterPro" id="IPR051230">
    <property type="entry name" value="APP-Binding"/>
</dbReference>
<reference evidence="7" key="4">
    <citation type="submission" date="2025-08" db="UniProtKB">
        <authorList>
            <consortium name="Ensembl"/>
        </authorList>
    </citation>
    <scope>IDENTIFICATION</scope>
</reference>
<reference evidence="8" key="1">
    <citation type="journal article" date="2006" name="Science">
        <title>Ancient noncoding elements conserved in the human genome.</title>
        <authorList>
            <person name="Venkatesh B."/>
            <person name="Kirkness E.F."/>
            <person name="Loh Y.H."/>
            <person name="Halpern A.L."/>
            <person name="Lee A.P."/>
            <person name="Johnson J."/>
            <person name="Dandona N."/>
            <person name="Viswanathan L.D."/>
            <person name="Tay A."/>
            <person name="Venter J.C."/>
            <person name="Strausberg R.L."/>
            <person name="Brenner S."/>
        </authorList>
    </citation>
    <scope>NUCLEOTIDE SEQUENCE [LARGE SCALE GENOMIC DNA]</scope>
</reference>
<feature type="compositionally biased region" description="Basic and acidic residues" evidence="4">
    <location>
        <begin position="16"/>
        <end position="26"/>
    </location>
</feature>
<dbReference type="GO" id="GO:0001540">
    <property type="term" value="F:amyloid-beta binding"/>
    <property type="evidence" value="ECO:0007669"/>
    <property type="project" value="TreeGrafter"/>
</dbReference>
<accession>A0A4W3IB98</accession>
<dbReference type="Ensembl" id="ENSCMIT00000025160.1">
    <property type="protein sequence ID" value="ENSCMIP00000024751.1"/>
    <property type="gene ID" value="ENSCMIG00000010903.1"/>
</dbReference>
<dbReference type="PROSITE" id="PS50106">
    <property type="entry name" value="PDZ"/>
    <property type="match status" value="2"/>
</dbReference>
<dbReference type="GO" id="GO:0005737">
    <property type="term" value="C:cytoplasm"/>
    <property type="evidence" value="ECO:0007669"/>
    <property type="project" value="TreeGrafter"/>
</dbReference>
<reference evidence="8" key="3">
    <citation type="journal article" date="2014" name="Nature">
        <title>Elephant shark genome provides unique insights into gnathostome evolution.</title>
        <authorList>
            <consortium name="International Elephant Shark Genome Sequencing Consortium"/>
            <person name="Venkatesh B."/>
            <person name="Lee A.P."/>
            <person name="Ravi V."/>
            <person name="Maurya A.K."/>
            <person name="Lian M.M."/>
            <person name="Swann J.B."/>
            <person name="Ohta Y."/>
            <person name="Flajnik M.F."/>
            <person name="Sutoh Y."/>
            <person name="Kasahara M."/>
            <person name="Hoon S."/>
            <person name="Gangu V."/>
            <person name="Roy S.W."/>
            <person name="Irimia M."/>
            <person name="Korzh V."/>
            <person name="Kondrychyn I."/>
            <person name="Lim Z.W."/>
            <person name="Tay B.H."/>
            <person name="Tohari S."/>
            <person name="Kong K.W."/>
            <person name="Ho S."/>
            <person name="Lorente-Galdos B."/>
            <person name="Quilez J."/>
            <person name="Marques-Bonet T."/>
            <person name="Raney B.J."/>
            <person name="Ingham P.W."/>
            <person name="Tay A."/>
            <person name="Hillier L.W."/>
            <person name="Minx P."/>
            <person name="Boehm T."/>
            <person name="Wilson R.K."/>
            <person name="Brenner S."/>
            <person name="Warren W.C."/>
        </authorList>
    </citation>
    <scope>NUCLEOTIDE SEQUENCE [LARGE SCALE GENOMIC DNA]</scope>
</reference>
<feature type="region of interest" description="Disordered" evidence="4">
    <location>
        <begin position="232"/>
        <end position="323"/>
    </location>
</feature>
<evidence type="ECO:0000256" key="2">
    <source>
        <dbReference type="ARBA" id="ARBA00022553"/>
    </source>
</evidence>
<dbReference type="GO" id="GO:0007268">
    <property type="term" value="P:chemical synaptic transmission"/>
    <property type="evidence" value="ECO:0007669"/>
    <property type="project" value="TreeGrafter"/>
</dbReference>
<feature type="domain" description="PDZ" evidence="6">
    <location>
        <begin position="646"/>
        <end position="722"/>
    </location>
</feature>
<dbReference type="CDD" id="cd06720">
    <property type="entry name" value="PDZ1_APBA1_3-like"/>
    <property type="match status" value="1"/>
</dbReference>
<dbReference type="PANTHER" id="PTHR12345:SF12">
    <property type="entry name" value="AMYLOID-BETA A4 PRECURSOR PROTEIN-BINDING FAMILY A MEMBER 2"/>
    <property type="match status" value="1"/>
</dbReference>
<dbReference type="FunFam" id="2.30.42.10:FF:000017">
    <property type="entry name" value="Amyloid beta A4 protein-binding family A member 1"/>
    <property type="match status" value="1"/>
</dbReference>
<dbReference type="InterPro" id="IPR011993">
    <property type="entry name" value="PH-like_dom_sf"/>
</dbReference>
<feature type="region of interest" description="Disordered" evidence="4">
    <location>
        <begin position="1"/>
        <end position="83"/>
    </location>
</feature>
<keyword evidence="8" id="KW-1185">Reference proteome</keyword>
<evidence type="ECO:0000256" key="4">
    <source>
        <dbReference type="SAM" id="MobiDB-lite"/>
    </source>
</evidence>
<keyword evidence="3" id="KW-0677">Repeat</keyword>
<evidence type="ECO:0000313" key="8">
    <source>
        <dbReference type="Proteomes" id="UP000314986"/>
    </source>
</evidence>
<feature type="compositionally biased region" description="Low complexity" evidence="4">
    <location>
        <begin position="232"/>
        <end position="241"/>
    </location>
</feature>
<dbReference type="GO" id="GO:0043197">
    <property type="term" value="C:dendritic spine"/>
    <property type="evidence" value="ECO:0007669"/>
    <property type="project" value="TreeGrafter"/>
</dbReference>
<feature type="compositionally biased region" description="Acidic residues" evidence="4">
    <location>
        <begin position="70"/>
        <end position="83"/>
    </location>
</feature>
<reference evidence="8" key="2">
    <citation type="journal article" date="2007" name="PLoS Biol.">
        <title>Survey sequencing and comparative analysis of the elephant shark (Callorhinchus milii) genome.</title>
        <authorList>
            <person name="Venkatesh B."/>
            <person name="Kirkness E.F."/>
            <person name="Loh Y.H."/>
            <person name="Halpern A.L."/>
            <person name="Lee A.P."/>
            <person name="Johnson J."/>
            <person name="Dandona N."/>
            <person name="Viswanathan L.D."/>
            <person name="Tay A."/>
            <person name="Venter J.C."/>
            <person name="Strausberg R.L."/>
            <person name="Brenner S."/>
        </authorList>
    </citation>
    <scope>NUCLEOTIDE SEQUENCE [LARGE SCALE GENOMIC DNA]</scope>
</reference>
<dbReference type="CDD" id="cd06793">
    <property type="entry name" value="PDZ2_APBA1_3-like"/>
    <property type="match status" value="1"/>
</dbReference>
<protein>
    <submittedName>
        <fullName evidence="7">Amyloid beta protein binding family A member 2</fullName>
    </submittedName>
</protein>
<dbReference type="InterPro" id="IPR001478">
    <property type="entry name" value="PDZ"/>
</dbReference>
<dbReference type="SMART" id="SM00228">
    <property type="entry name" value="PDZ"/>
    <property type="match status" value="2"/>
</dbReference>
<evidence type="ECO:0000256" key="3">
    <source>
        <dbReference type="ARBA" id="ARBA00022737"/>
    </source>
</evidence>
<sequence length="736" mass="80424">MQQSIAHSSASLPPSDRQEPEQEDPRASAQGQQKEVPLLSREANPVALEQDRPDLPGDGDSSSDYVNSTSEEEDYDEGLPEEEEGVTYYIRYCPEEDSYLEDIECAGGGYGHGALHSMQTDHCQEATEESWDESNRLGAVTGGGSTQCLCDEDQTDLELSNSSTEATQSGDNETCNVKVELDVEVGPHVEVEPDAEMEPNVKVEPEVELEVEDQEEDIDQIVSEIQMSMSISSLTSLSQQSPEEAGGRSLPSDCTQRVPNGDSGTHHISGEAGHMALGNGKSGEATWSESTGVRADVRRQWNHGKVPYNTEQPRKQQRSDLNAPVENNNVLEQTKKPASFPNFVDVPGPCEPEDLIDGIIFAANYLGSTQLLSERNPSKNIRMVQAQEAVSRIKVREVGARDKGASEGALQPMTEVDLFISTQRIKMLNADSQEPMMDHALRTISYIADIGNIVVLMARRRMPRSASQDCIETTPGATEGKKQYKMICHVFESEDAQLIAQSIGQAFSVAYQEFLRANGINPEDLSQKEYSDIINTQEMYNDDLVHFSNSENCKELQIEKQKGEMLGVVIVESGWGSILPTVILANMMNVGPAARSGKLSIGDQIMSINGTSLVGLPLATCQGIIKGVRNQTQLKLNIVSCPPVTTVLIKRPDLKYQLGFSVQNGIICSLMRGGIAERGGVRVGHRIIEINGQSVVATAHEKIVQALSNSVGEIHMRTMPAAMFRLLTGQDTPLYI</sequence>
<proteinExistence type="predicted"/>
<dbReference type="FunFam" id="2.30.29.30:FF:000044">
    <property type="entry name" value="amyloid beta A4 precursor protein-binding family A member 1"/>
    <property type="match status" value="1"/>
</dbReference>
<dbReference type="AlphaFoldDB" id="A0A4W3IB98"/>
<name>A0A4W3IB98_CALMI</name>
<evidence type="ECO:0000259" key="5">
    <source>
        <dbReference type="PROSITE" id="PS01179"/>
    </source>
</evidence>
<dbReference type="FunFam" id="2.30.42.10:FF:000007">
    <property type="entry name" value="Amyloid beta A4 protein-binding family A member"/>
    <property type="match status" value="1"/>
</dbReference>
<gene>
    <name evidence="7" type="primary">apba2b</name>
</gene>
<dbReference type="CDD" id="cd01208">
    <property type="entry name" value="PTB_X11"/>
    <property type="match status" value="1"/>
</dbReference>
<feature type="domain" description="PDZ" evidence="6">
    <location>
        <begin position="555"/>
        <end position="640"/>
    </location>
</feature>
<dbReference type="InterPro" id="IPR036034">
    <property type="entry name" value="PDZ_sf"/>
</dbReference>
<dbReference type="SMART" id="SM00462">
    <property type="entry name" value="PTB"/>
    <property type="match status" value="1"/>
</dbReference>
<dbReference type="GeneTree" id="ENSGT00940000158943"/>
<keyword evidence="1" id="KW-0813">Transport</keyword>
<dbReference type="Pfam" id="PF00595">
    <property type="entry name" value="PDZ"/>
    <property type="match status" value="2"/>
</dbReference>
<dbReference type="PROSITE" id="PS01179">
    <property type="entry name" value="PID"/>
    <property type="match status" value="1"/>
</dbReference>
<dbReference type="InterPro" id="IPR006020">
    <property type="entry name" value="PTB/PI_dom"/>
</dbReference>
<dbReference type="Proteomes" id="UP000314986">
    <property type="component" value="Unassembled WGS sequence"/>
</dbReference>
<dbReference type="GO" id="GO:0005886">
    <property type="term" value="C:plasma membrane"/>
    <property type="evidence" value="ECO:0007669"/>
    <property type="project" value="TreeGrafter"/>
</dbReference>
<dbReference type="Pfam" id="PF00640">
    <property type="entry name" value="PID"/>
    <property type="match status" value="1"/>
</dbReference>
<dbReference type="Gene3D" id="2.30.29.30">
    <property type="entry name" value="Pleckstrin-homology domain (PH domain)/Phosphotyrosine-binding domain (PTB)"/>
    <property type="match status" value="1"/>
</dbReference>
<dbReference type="SUPFAM" id="SSF50156">
    <property type="entry name" value="PDZ domain-like"/>
    <property type="match status" value="2"/>
</dbReference>
<evidence type="ECO:0000256" key="1">
    <source>
        <dbReference type="ARBA" id="ARBA00022448"/>
    </source>
</evidence>
<feature type="domain" description="PID" evidence="5">
    <location>
        <begin position="357"/>
        <end position="542"/>
    </location>
</feature>
<keyword evidence="2" id="KW-0597">Phosphoprotein</keyword>
<evidence type="ECO:0000313" key="7">
    <source>
        <dbReference type="Ensembl" id="ENSCMIP00000024751.1"/>
    </source>
</evidence>
<organism evidence="7 8">
    <name type="scientific">Callorhinchus milii</name>
    <name type="common">Ghost shark</name>
    <dbReference type="NCBI Taxonomy" id="7868"/>
    <lineage>
        <taxon>Eukaryota</taxon>
        <taxon>Metazoa</taxon>
        <taxon>Chordata</taxon>
        <taxon>Craniata</taxon>
        <taxon>Vertebrata</taxon>
        <taxon>Chondrichthyes</taxon>
        <taxon>Holocephali</taxon>
        <taxon>Chimaeriformes</taxon>
        <taxon>Callorhinchidae</taxon>
        <taxon>Callorhinchus</taxon>
    </lineage>
</organism>